<keyword evidence="1" id="KW-0812">Transmembrane</keyword>
<dbReference type="AlphaFoldDB" id="A0AA36GCA1"/>
<reference evidence="2" key="1">
    <citation type="submission" date="2023-06" db="EMBL/GenBank/DDBJ databases">
        <authorList>
            <person name="Delattre M."/>
        </authorList>
    </citation>
    <scope>NUCLEOTIDE SEQUENCE</scope>
    <source>
        <strain evidence="2">AF72</strain>
    </source>
</reference>
<keyword evidence="1" id="KW-0472">Membrane</keyword>
<evidence type="ECO:0000256" key="1">
    <source>
        <dbReference type="SAM" id="Phobius"/>
    </source>
</evidence>
<evidence type="ECO:0000313" key="3">
    <source>
        <dbReference type="Proteomes" id="UP001177023"/>
    </source>
</evidence>
<accession>A0AA36GCA1</accession>
<comment type="caution">
    <text evidence="2">The sequence shown here is derived from an EMBL/GenBank/DDBJ whole genome shotgun (WGS) entry which is preliminary data.</text>
</comment>
<name>A0AA36GCA1_9BILA</name>
<dbReference type="EMBL" id="CATQJA010002665">
    <property type="protein sequence ID" value="CAJ0583307.1"/>
    <property type="molecule type" value="Genomic_DNA"/>
</dbReference>
<keyword evidence="3" id="KW-1185">Reference proteome</keyword>
<dbReference type="Proteomes" id="UP001177023">
    <property type="component" value="Unassembled WGS sequence"/>
</dbReference>
<gene>
    <name evidence="2" type="ORF">MSPICULIGERA_LOCUS21394</name>
</gene>
<proteinExistence type="predicted"/>
<evidence type="ECO:0000313" key="2">
    <source>
        <dbReference type="EMBL" id="CAJ0583307.1"/>
    </source>
</evidence>
<organism evidence="2 3">
    <name type="scientific">Mesorhabditis spiculigera</name>
    <dbReference type="NCBI Taxonomy" id="96644"/>
    <lineage>
        <taxon>Eukaryota</taxon>
        <taxon>Metazoa</taxon>
        <taxon>Ecdysozoa</taxon>
        <taxon>Nematoda</taxon>
        <taxon>Chromadorea</taxon>
        <taxon>Rhabditida</taxon>
        <taxon>Rhabditina</taxon>
        <taxon>Rhabditomorpha</taxon>
        <taxon>Rhabditoidea</taxon>
        <taxon>Rhabditidae</taxon>
        <taxon>Mesorhabditinae</taxon>
        <taxon>Mesorhabditis</taxon>
    </lineage>
</organism>
<feature type="non-terminal residue" evidence="2">
    <location>
        <position position="144"/>
    </location>
</feature>
<sequence length="144" mass="16176">MCLSDLPEMKAVSDADFTSYPWDSDDHIIGHTMHIWWTGMLLAMVGLAAGAPGMMKRPALLSRYGRSLGFPDKELWGLAYKEPMIAPQQTRISRRAVLSRYGKRSAPPMPEPEVALQEKEELLLCRYKGGLICAPYTSNEKPTY</sequence>
<keyword evidence="1" id="KW-1133">Transmembrane helix</keyword>
<feature type="transmembrane region" description="Helical" evidence="1">
    <location>
        <begin position="35"/>
        <end position="55"/>
    </location>
</feature>
<protein>
    <submittedName>
        <fullName evidence="2">Uncharacterized protein</fullName>
    </submittedName>
</protein>